<dbReference type="PIRSF" id="PIRSF000521">
    <property type="entry name" value="Transaminase_4ab_Lys_Orn"/>
    <property type="match status" value="1"/>
</dbReference>
<dbReference type="PANTHER" id="PTHR11986:SF79">
    <property type="entry name" value="ACETYLORNITHINE AMINOTRANSFERASE, MITOCHONDRIAL"/>
    <property type="match status" value="1"/>
</dbReference>
<dbReference type="GO" id="GO:0008483">
    <property type="term" value="F:transaminase activity"/>
    <property type="evidence" value="ECO:0007669"/>
    <property type="project" value="UniProtKB-KW"/>
</dbReference>
<keyword evidence="3" id="KW-0028">Amino-acid biosynthesis</keyword>
<comment type="similarity">
    <text evidence="7">Belongs to the class-III pyridoxal-phosphate-dependent aminotransferase family.</text>
</comment>
<dbReference type="InterPro" id="IPR015424">
    <property type="entry name" value="PyrdxlP-dep_Trfase"/>
</dbReference>
<dbReference type="AlphaFoldDB" id="A0A9D0ZFB0"/>
<dbReference type="PROSITE" id="PS00600">
    <property type="entry name" value="AA_TRANSFER_CLASS_3"/>
    <property type="match status" value="1"/>
</dbReference>
<dbReference type="InterPro" id="IPR050103">
    <property type="entry name" value="Class-III_PLP-dep_AT"/>
</dbReference>
<dbReference type="Proteomes" id="UP000824262">
    <property type="component" value="Unassembled WGS sequence"/>
</dbReference>
<evidence type="ECO:0000256" key="4">
    <source>
        <dbReference type="ARBA" id="ARBA00022679"/>
    </source>
</evidence>
<evidence type="ECO:0000256" key="3">
    <source>
        <dbReference type="ARBA" id="ARBA00022605"/>
    </source>
</evidence>
<dbReference type="EMBL" id="DVGA01000089">
    <property type="protein sequence ID" value="HIQ79239.1"/>
    <property type="molecule type" value="Genomic_DNA"/>
</dbReference>
<evidence type="ECO:0000313" key="8">
    <source>
        <dbReference type="EMBL" id="HIQ79239.1"/>
    </source>
</evidence>
<keyword evidence="2 8" id="KW-0032">Aminotransferase</keyword>
<dbReference type="Gene3D" id="3.90.1150.10">
    <property type="entry name" value="Aspartate Aminotransferase, domain 1"/>
    <property type="match status" value="1"/>
</dbReference>
<protein>
    <submittedName>
        <fullName evidence="8">Aspartate aminotransferase family protein</fullName>
    </submittedName>
</protein>
<gene>
    <name evidence="8" type="ORF">IAB77_08285</name>
</gene>
<dbReference type="NCBIfam" id="NF002325">
    <property type="entry name" value="PRK01278.1"/>
    <property type="match status" value="1"/>
</dbReference>
<keyword evidence="5 7" id="KW-0663">Pyridoxal phosphate</keyword>
<proteinExistence type="inferred from homology"/>
<dbReference type="GO" id="GO:0042802">
    <property type="term" value="F:identical protein binding"/>
    <property type="evidence" value="ECO:0007669"/>
    <property type="project" value="TreeGrafter"/>
</dbReference>
<name>A0A9D0ZFB0_9FIRM</name>
<dbReference type="SUPFAM" id="SSF53383">
    <property type="entry name" value="PLP-dependent transferases"/>
    <property type="match status" value="1"/>
</dbReference>
<comment type="pathway">
    <text evidence="6">Amino-acid biosynthesis.</text>
</comment>
<dbReference type="InterPro" id="IPR005814">
    <property type="entry name" value="Aminotrans_3"/>
</dbReference>
<evidence type="ECO:0000256" key="7">
    <source>
        <dbReference type="RuleBase" id="RU003560"/>
    </source>
</evidence>
<evidence type="ECO:0000313" key="9">
    <source>
        <dbReference type="Proteomes" id="UP000824262"/>
    </source>
</evidence>
<dbReference type="Gene3D" id="3.40.640.10">
    <property type="entry name" value="Type I PLP-dependent aspartate aminotransferase-like (Major domain)"/>
    <property type="match status" value="1"/>
</dbReference>
<evidence type="ECO:0000256" key="2">
    <source>
        <dbReference type="ARBA" id="ARBA00022576"/>
    </source>
</evidence>
<comment type="caution">
    <text evidence="8">The sequence shown here is derived from an EMBL/GenBank/DDBJ whole genome shotgun (WGS) entry which is preliminary data.</text>
</comment>
<accession>A0A9D0ZFB0</accession>
<dbReference type="GO" id="GO:0030170">
    <property type="term" value="F:pyridoxal phosphate binding"/>
    <property type="evidence" value="ECO:0007669"/>
    <property type="project" value="InterPro"/>
</dbReference>
<sequence length="387" mass="40759">MNIKEMDKKYVANTYARFPVLLEHGSGSLVYDDAGKEYIDLGAGIAVTSFGIADSEWAAAVTAQLTKLQHCSNLYYTEPCAELAEKLCELSGMKKVFFGNSGAEANECAIKTARKYSCDKYGPDRYKIVTLVDSFHGRTIATLSATGQPDLQAGFAPMVPGFIYTPVNDCEALKALVESESGICAFMFELIQGESGVNVLSQEFVDCMVSLAKEHDILLVDDEVQAGNGRTGTLYAYMQYGFTPDIMSTAKGLGGGLPIGACLMGEKVQDTMGAGTHGSTFGGNPAVCAGALNILSRIDGKLLADVKAKGEYIVKELSGAPGVKGISGKGLMIGIETEKSAGDVLAECMANGVLVLTAHGKVRLVPALNIPMELVEKAVAVIKAACA</sequence>
<dbReference type="Pfam" id="PF00202">
    <property type="entry name" value="Aminotran_3"/>
    <property type="match status" value="1"/>
</dbReference>
<evidence type="ECO:0000256" key="1">
    <source>
        <dbReference type="ARBA" id="ARBA00001933"/>
    </source>
</evidence>
<comment type="cofactor">
    <cofactor evidence="1">
        <name>pyridoxal 5'-phosphate</name>
        <dbReference type="ChEBI" id="CHEBI:597326"/>
    </cofactor>
</comment>
<dbReference type="PANTHER" id="PTHR11986">
    <property type="entry name" value="AMINOTRANSFERASE CLASS III"/>
    <property type="match status" value="1"/>
</dbReference>
<reference evidence="8" key="1">
    <citation type="submission" date="2020-10" db="EMBL/GenBank/DDBJ databases">
        <authorList>
            <person name="Gilroy R."/>
        </authorList>
    </citation>
    <scope>NUCLEOTIDE SEQUENCE</scope>
    <source>
        <strain evidence="8">ChiBcolR7-354</strain>
    </source>
</reference>
<dbReference type="InterPro" id="IPR015421">
    <property type="entry name" value="PyrdxlP-dep_Trfase_major"/>
</dbReference>
<dbReference type="FunFam" id="3.40.640.10:FF:000004">
    <property type="entry name" value="Acetylornithine aminotransferase"/>
    <property type="match status" value="1"/>
</dbReference>
<evidence type="ECO:0000256" key="5">
    <source>
        <dbReference type="ARBA" id="ARBA00022898"/>
    </source>
</evidence>
<organism evidence="8 9">
    <name type="scientific">Candidatus Scatomorpha intestinavium</name>
    <dbReference type="NCBI Taxonomy" id="2840922"/>
    <lineage>
        <taxon>Bacteria</taxon>
        <taxon>Bacillati</taxon>
        <taxon>Bacillota</taxon>
        <taxon>Clostridia</taxon>
        <taxon>Eubacteriales</taxon>
        <taxon>Candidatus Scatomorpha</taxon>
    </lineage>
</organism>
<dbReference type="NCBIfam" id="TIGR00707">
    <property type="entry name" value="argD"/>
    <property type="match status" value="1"/>
</dbReference>
<dbReference type="CDD" id="cd00610">
    <property type="entry name" value="OAT_like"/>
    <property type="match status" value="1"/>
</dbReference>
<dbReference type="InterPro" id="IPR049704">
    <property type="entry name" value="Aminotrans_3_PPA_site"/>
</dbReference>
<evidence type="ECO:0000256" key="6">
    <source>
        <dbReference type="ARBA" id="ARBA00029440"/>
    </source>
</evidence>
<dbReference type="InterPro" id="IPR015422">
    <property type="entry name" value="PyrdxlP-dep_Trfase_small"/>
</dbReference>
<dbReference type="InterPro" id="IPR004636">
    <property type="entry name" value="AcOrn/SuccOrn_fam"/>
</dbReference>
<reference evidence="8" key="2">
    <citation type="journal article" date="2021" name="PeerJ">
        <title>Extensive microbial diversity within the chicken gut microbiome revealed by metagenomics and culture.</title>
        <authorList>
            <person name="Gilroy R."/>
            <person name="Ravi A."/>
            <person name="Getino M."/>
            <person name="Pursley I."/>
            <person name="Horton D.L."/>
            <person name="Alikhan N.F."/>
            <person name="Baker D."/>
            <person name="Gharbi K."/>
            <person name="Hall N."/>
            <person name="Watson M."/>
            <person name="Adriaenssens E.M."/>
            <person name="Foster-Nyarko E."/>
            <person name="Jarju S."/>
            <person name="Secka A."/>
            <person name="Antonio M."/>
            <person name="Oren A."/>
            <person name="Chaudhuri R.R."/>
            <person name="La Ragione R."/>
            <person name="Hildebrand F."/>
            <person name="Pallen M.J."/>
        </authorList>
    </citation>
    <scope>NUCLEOTIDE SEQUENCE</scope>
    <source>
        <strain evidence="8">ChiBcolR7-354</strain>
    </source>
</reference>
<keyword evidence="4" id="KW-0808">Transferase</keyword>
<dbReference type="GO" id="GO:0006526">
    <property type="term" value="P:L-arginine biosynthetic process"/>
    <property type="evidence" value="ECO:0007669"/>
    <property type="project" value="UniProtKB-ARBA"/>
</dbReference>